<dbReference type="GO" id="GO:0016020">
    <property type="term" value="C:membrane"/>
    <property type="evidence" value="ECO:0007669"/>
    <property type="project" value="UniProtKB-SubCell"/>
</dbReference>
<evidence type="ECO:0000313" key="5">
    <source>
        <dbReference type="EMBL" id="VDK53849.1"/>
    </source>
</evidence>
<comment type="subcellular location">
    <subcellularLocation>
        <location evidence="1">Membrane</location>
        <topology evidence="1">Multi-pass membrane protein</topology>
    </subcellularLocation>
</comment>
<keyword evidence="4" id="KW-0472">Membrane</keyword>
<reference evidence="5 6" key="1">
    <citation type="submission" date="2018-11" db="EMBL/GenBank/DDBJ databases">
        <authorList>
            <consortium name="Pathogen Informatics"/>
        </authorList>
    </citation>
    <scope>NUCLEOTIDE SEQUENCE [LARGE SCALE GENOMIC DNA]</scope>
</reference>
<dbReference type="Pfam" id="PF03619">
    <property type="entry name" value="Solute_trans_a"/>
    <property type="match status" value="1"/>
</dbReference>
<evidence type="ECO:0000256" key="3">
    <source>
        <dbReference type="ARBA" id="ARBA00022989"/>
    </source>
</evidence>
<evidence type="ECO:0000256" key="4">
    <source>
        <dbReference type="ARBA" id="ARBA00023136"/>
    </source>
</evidence>
<sequence length="151" mass="17246">MCVAFYGCYVMVPLGKDKVAPYRFIQLFTMVDIAQCLYTIQKFCFDFAACFGIISPDRLLTAAAKAQFWASFMLTWEMMTLSAIATYLLRPSQSIFFDNYPIVDSTCLHNNGSTQTINSFVTTIMDRRASYQFDSIDDEINKRRDSGPKII</sequence>
<gene>
    <name evidence="5" type="ORF">CGOC_LOCUS2803</name>
</gene>
<dbReference type="Proteomes" id="UP000271889">
    <property type="component" value="Unassembled WGS sequence"/>
</dbReference>
<dbReference type="InterPro" id="IPR005178">
    <property type="entry name" value="Ostalpha/TMEM184C"/>
</dbReference>
<keyword evidence="2" id="KW-0812">Transmembrane</keyword>
<proteinExistence type="predicted"/>
<keyword evidence="3" id="KW-1133">Transmembrane helix</keyword>
<organism evidence="5 6">
    <name type="scientific">Cylicostephanus goldi</name>
    <name type="common">Nematode worm</name>
    <dbReference type="NCBI Taxonomy" id="71465"/>
    <lineage>
        <taxon>Eukaryota</taxon>
        <taxon>Metazoa</taxon>
        <taxon>Ecdysozoa</taxon>
        <taxon>Nematoda</taxon>
        <taxon>Chromadorea</taxon>
        <taxon>Rhabditida</taxon>
        <taxon>Rhabditina</taxon>
        <taxon>Rhabditomorpha</taxon>
        <taxon>Strongyloidea</taxon>
        <taxon>Strongylidae</taxon>
        <taxon>Cylicostephanus</taxon>
    </lineage>
</organism>
<protein>
    <submittedName>
        <fullName evidence="5">Uncharacterized protein</fullName>
    </submittedName>
</protein>
<keyword evidence="6" id="KW-1185">Reference proteome</keyword>
<evidence type="ECO:0000256" key="1">
    <source>
        <dbReference type="ARBA" id="ARBA00004141"/>
    </source>
</evidence>
<dbReference type="EMBL" id="UYRV01006621">
    <property type="protein sequence ID" value="VDK53849.1"/>
    <property type="molecule type" value="Genomic_DNA"/>
</dbReference>
<evidence type="ECO:0000313" key="6">
    <source>
        <dbReference type="Proteomes" id="UP000271889"/>
    </source>
</evidence>
<name>A0A3P6QY21_CYLGO</name>
<dbReference type="AlphaFoldDB" id="A0A3P6QY21"/>
<dbReference type="OrthoDB" id="5832279at2759"/>
<accession>A0A3P6QY21</accession>
<evidence type="ECO:0000256" key="2">
    <source>
        <dbReference type="ARBA" id="ARBA00022692"/>
    </source>
</evidence>